<dbReference type="AlphaFoldDB" id="A0A9X1IPK6"/>
<organism evidence="2 3">
    <name type="scientific">Sphingobium nicotianae</name>
    <dbReference type="NCBI Taxonomy" id="2782607"/>
    <lineage>
        <taxon>Bacteria</taxon>
        <taxon>Pseudomonadati</taxon>
        <taxon>Pseudomonadota</taxon>
        <taxon>Alphaproteobacteria</taxon>
        <taxon>Sphingomonadales</taxon>
        <taxon>Sphingomonadaceae</taxon>
        <taxon>Sphingobium</taxon>
    </lineage>
</organism>
<evidence type="ECO:0000313" key="3">
    <source>
        <dbReference type="Proteomes" id="UP001138757"/>
    </source>
</evidence>
<gene>
    <name evidence="2" type="ORF">KK488_04090</name>
</gene>
<proteinExistence type="predicted"/>
<name>A0A9X1IPK6_9SPHN</name>
<keyword evidence="3" id="KW-1185">Reference proteome</keyword>
<evidence type="ECO:0000256" key="1">
    <source>
        <dbReference type="SAM" id="Phobius"/>
    </source>
</evidence>
<dbReference type="EMBL" id="JAHGAW010000002">
    <property type="protein sequence ID" value="MBT2186119.1"/>
    <property type="molecule type" value="Genomic_DNA"/>
</dbReference>
<accession>A0A9X1IPK6</accession>
<evidence type="ECO:0000313" key="2">
    <source>
        <dbReference type="EMBL" id="MBT2186119.1"/>
    </source>
</evidence>
<keyword evidence="1" id="KW-0472">Membrane</keyword>
<protein>
    <submittedName>
        <fullName evidence="2">Uncharacterized protein</fullName>
    </submittedName>
</protein>
<feature type="transmembrane region" description="Helical" evidence="1">
    <location>
        <begin position="27"/>
        <end position="45"/>
    </location>
</feature>
<keyword evidence="1" id="KW-1133">Transmembrane helix</keyword>
<keyword evidence="1" id="KW-0812">Transmembrane</keyword>
<dbReference type="RefSeq" id="WP_214621855.1">
    <property type="nucleotide sequence ID" value="NZ_JAHGAW010000002.1"/>
</dbReference>
<reference evidence="2" key="1">
    <citation type="submission" date="2021-05" db="EMBL/GenBank/DDBJ databases">
        <title>Genome of Sphingobium sp. strain.</title>
        <authorList>
            <person name="Fan R."/>
        </authorList>
    </citation>
    <scope>NUCLEOTIDE SEQUENCE</scope>
    <source>
        <strain evidence="2">H33</strain>
    </source>
</reference>
<dbReference type="Proteomes" id="UP001138757">
    <property type="component" value="Unassembled WGS sequence"/>
</dbReference>
<sequence>MTYTIFPAAFITLITISLIREPDGRKAAILMAATIVYSGCAALLFEIRLRSHRHGQSPVSEG</sequence>
<comment type="caution">
    <text evidence="2">The sequence shown here is derived from an EMBL/GenBank/DDBJ whole genome shotgun (WGS) entry which is preliminary data.</text>
</comment>